<comment type="caution">
    <text evidence="3">The sequence shown here is derived from an EMBL/GenBank/DDBJ whole genome shotgun (WGS) entry which is preliminary data.</text>
</comment>
<dbReference type="Proteomes" id="UP000316727">
    <property type="component" value="Unassembled WGS sequence"/>
</dbReference>
<dbReference type="InterPro" id="IPR052169">
    <property type="entry name" value="CW_Biosynth-Accessory"/>
</dbReference>
<reference evidence="3 4" key="1">
    <citation type="submission" date="2019-06" db="EMBL/GenBank/DDBJ databases">
        <title>A novel bacterium of genus Pontibacter, isolated from marine sediment.</title>
        <authorList>
            <person name="Huang H."/>
            <person name="Mo K."/>
            <person name="Hu Y."/>
        </authorList>
    </citation>
    <scope>NUCLEOTIDE SEQUENCE [LARGE SCALE GENOMIC DNA]</scope>
    <source>
        <strain evidence="3 4">HB172049</strain>
    </source>
</reference>
<feature type="domain" description="Capsule synthesis protein CapA" evidence="2">
    <location>
        <begin position="10"/>
        <end position="292"/>
    </location>
</feature>
<evidence type="ECO:0000259" key="2">
    <source>
        <dbReference type="SMART" id="SM00854"/>
    </source>
</evidence>
<gene>
    <name evidence="3" type="ORF">FJM65_02650</name>
</gene>
<evidence type="ECO:0000256" key="1">
    <source>
        <dbReference type="ARBA" id="ARBA00005662"/>
    </source>
</evidence>
<comment type="similarity">
    <text evidence="1">Belongs to the CapA family.</text>
</comment>
<dbReference type="SUPFAM" id="SSF56300">
    <property type="entry name" value="Metallo-dependent phosphatases"/>
    <property type="match status" value="1"/>
</dbReference>
<proteinExistence type="inferred from homology"/>
<organism evidence="3 4">
    <name type="scientific">Pontibacter mangrovi</name>
    <dbReference type="NCBI Taxonomy" id="2589816"/>
    <lineage>
        <taxon>Bacteria</taxon>
        <taxon>Pseudomonadati</taxon>
        <taxon>Bacteroidota</taxon>
        <taxon>Cytophagia</taxon>
        <taxon>Cytophagales</taxon>
        <taxon>Hymenobacteraceae</taxon>
        <taxon>Pontibacter</taxon>
    </lineage>
</organism>
<dbReference type="Gene3D" id="3.60.21.10">
    <property type="match status" value="1"/>
</dbReference>
<evidence type="ECO:0000313" key="3">
    <source>
        <dbReference type="EMBL" id="TPE46444.1"/>
    </source>
</evidence>
<dbReference type="PANTHER" id="PTHR33393:SF11">
    <property type="entry name" value="POLYGLUTAMINE SYNTHESIS ACCESSORY PROTEIN RV0574C-RELATED"/>
    <property type="match status" value="1"/>
</dbReference>
<keyword evidence="4" id="KW-1185">Reference proteome</keyword>
<accession>A0A501WEC6</accession>
<dbReference type="PANTHER" id="PTHR33393">
    <property type="entry name" value="POLYGLUTAMINE SYNTHESIS ACCESSORY PROTEIN RV0574C-RELATED"/>
    <property type="match status" value="1"/>
</dbReference>
<dbReference type="InterPro" id="IPR019079">
    <property type="entry name" value="Capsule_synth_CapA"/>
</dbReference>
<dbReference type="SMART" id="SM00854">
    <property type="entry name" value="PGA_cap"/>
    <property type="match status" value="1"/>
</dbReference>
<dbReference type="CDD" id="cd07381">
    <property type="entry name" value="MPP_CapA"/>
    <property type="match status" value="1"/>
</dbReference>
<dbReference type="Pfam" id="PF09587">
    <property type="entry name" value="PGA_cap"/>
    <property type="match status" value="1"/>
</dbReference>
<dbReference type="OrthoDB" id="9810906at2"/>
<evidence type="ECO:0000313" key="4">
    <source>
        <dbReference type="Proteomes" id="UP000316727"/>
    </source>
</evidence>
<sequence>MQQTPADTLKLFLCGDVMTGRGIDQILPNPVNPRLYESYVKDARDYVRLAERKNGNIKKPVDYTYVWGDALQVWEDEAPDVRLINLETSITTYPTPWPQKEVQYRMHPANVAVLQAAKVDAAALANNHTLDWGYEGLQQTLQALRLAGIKAAGAGQSLQEAQQPAVLQTKKGRVILFAYGSTSSGIYSQWAAAPAQAGVLLLPELSNPETLQRITAQVKAIKKPGDVVVFSVHWGGNWGYEVPQAHQKFAHQLIDSAGVDLVYGHSSHHPLGLEVYRNKLVIYGAGDFINDYEGITGHEQYRSDLCLMYFPQLDPATGRLLSLKMVPMQMKKLQLRHPSAQDIEWLAQVLHRESINFGTEVKRQGKCLVLEL</sequence>
<protein>
    <submittedName>
        <fullName evidence="3">CapA family protein</fullName>
    </submittedName>
</protein>
<dbReference type="InterPro" id="IPR029052">
    <property type="entry name" value="Metallo-depent_PP-like"/>
</dbReference>
<dbReference type="EMBL" id="VFRQ01000001">
    <property type="protein sequence ID" value="TPE46444.1"/>
    <property type="molecule type" value="Genomic_DNA"/>
</dbReference>
<dbReference type="AlphaFoldDB" id="A0A501WEC6"/>
<name>A0A501WEC6_9BACT</name>